<comment type="caution">
    <text evidence="2">The sequence shown here is derived from an EMBL/GenBank/DDBJ whole genome shotgun (WGS) entry which is preliminary data.</text>
</comment>
<evidence type="ECO:0000313" key="3">
    <source>
        <dbReference type="Proteomes" id="UP000291117"/>
    </source>
</evidence>
<dbReference type="SUPFAM" id="SSF53335">
    <property type="entry name" value="S-adenosyl-L-methionine-dependent methyltransferases"/>
    <property type="match status" value="1"/>
</dbReference>
<dbReference type="Gene3D" id="3.40.50.150">
    <property type="entry name" value="Vaccinia Virus protein VP39"/>
    <property type="match status" value="1"/>
</dbReference>
<dbReference type="AlphaFoldDB" id="A0A4R0NEH2"/>
<dbReference type="Pfam" id="PF05050">
    <property type="entry name" value="Methyltransf_21"/>
    <property type="match status" value="1"/>
</dbReference>
<protein>
    <submittedName>
        <fullName evidence="2">FkbM family methyltransferase</fullName>
    </submittedName>
</protein>
<sequence>MGLRRLFRKKKIQPKEKQVKVGNYSLLSNYEHPIEEYLTQFKYYSRNLSRIAKYLEHKYPNYSIIDVGANIGDTIALFRSEGVDQLIHSIEGDPVYIALLAQNLPLFKGVEVHETFLGEESKEESIVIDNTRGTANISTGSGQTTAVVKLDDLVAKNKIENIKLLKTDTDGFDFKILRGSFNTIKRDKPVLFFEYDADYLTLQKDDGLTIFENFKDLGYNKALYYDNFGKFLLSTEISNTLLLAQLYAYINRKSDCAFPYYDVCLFHRDDDDLADFCVEREMEFFK</sequence>
<evidence type="ECO:0000313" key="2">
    <source>
        <dbReference type="EMBL" id="TCC97562.1"/>
    </source>
</evidence>
<feature type="domain" description="Methyltransferase FkbM" evidence="1">
    <location>
        <begin position="66"/>
        <end position="219"/>
    </location>
</feature>
<keyword evidence="2" id="KW-0489">Methyltransferase</keyword>
<dbReference type="RefSeq" id="WP_131607922.1">
    <property type="nucleotide sequence ID" value="NZ_SJSM01000003.1"/>
</dbReference>
<dbReference type="Proteomes" id="UP000291117">
    <property type="component" value="Unassembled WGS sequence"/>
</dbReference>
<name>A0A4R0NEH2_9SPHI</name>
<dbReference type="InterPro" id="IPR052514">
    <property type="entry name" value="SAM-dependent_MTase"/>
</dbReference>
<reference evidence="2 3" key="1">
    <citation type="submission" date="2019-02" db="EMBL/GenBank/DDBJ databases">
        <title>Pedobacter sp. RP-3-8 sp. nov., isolated from Arctic soil.</title>
        <authorList>
            <person name="Dahal R.H."/>
        </authorList>
    </citation>
    <scope>NUCLEOTIDE SEQUENCE [LARGE SCALE GENOMIC DNA]</scope>
    <source>
        <strain evidence="2 3">RP-3-8</strain>
    </source>
</reference>
<dbReference type="PANTHER" id="PTHR34203:SF15">
    <property type="entry name" value="SLL1173 PROTEIN"/>
    <property type="match status" value="1"/>
</dbReference>
<keyword evidence="2" id="KW-0808">Transferase</keyword>
<keyword evidence="3" id="KW-1185">Reference proteome</keyword>
<gene>
    <name evidence="2" type="ORF">EZ444_06490</name>
</gene>
<dbReference type="PANTHER" id="PTHR34203">
    <property type="entry name" value="METHYLTRANSFERASE, FKBM FAMILY PROTEIN"/>
    <property type="match status" value="1"/>
</dbReference>
<dbReference type="NCBIfam" id="TIGR01444">
    <property type="entry name" value="fkbM_fam"/>
    <property type="match status" value="1"/>
</dbReference>
<dbReference type="GO" id="GO:0032259">
    <property type="term" value="P:methylation"/>
    <property type="evidence" value="ECO:0007669"/>
    <property type="project" value="UniProtKB-KW"/>
</dbReference>
<dbReference type="InterPro" id="IPR029063">
    <property type="entry name" value="SAM-dependent_MTases_sf"/>
</dbReference>
<proteinExistence type="predicted"/>
<dbReference type="GO" id="GO:0008168">
    <property type="term" value="F:methyltransferase activity"/>
    <property type="evidence" value="ECO:0007669"/>
    <property type="project" value="UniProtKB-KW"/>
</dbReference>
<evidence type="ECO:0000259" key="1">
    <source>
        <dbReference type="Pfam" id="PF05050"/>
    </source>
</evidence>
<organism evidence="2 3">
    <name type="scientific">Pedobacter hiemivivus</name>
    <dbReference type="NCBI Taxonomy" id="2530454"/>
    <lineage>
        <taxon>Bacteria</taxon>
        <taxon>Pseudomonadati</taxon>
        <taxon>Bacteroidota</taxon>
        <taxon>Sphingobacteriia</taxon>
        <taxon>Sphingobacteriales</taxon>
        <taxon>Sphingobacteriaceae</taxon>
        <taxon>Pedobacter</taxon>
    </lineage>
</organism>
<dbReference type="InterPro" id="IPR006342">
    <property type="entry name" value="FkbM_mtfrase"/>
</dbReference>
<dbReference type="EMBL" id="SJSM01000003">
    <property type="protein sequence ID" value="TCC97562.1"/>
    <property type="molecule type" value="Genomic_DNA"/>
</dbReference>
<accession>A0A4R0NEH2</accession>
<dbReference type="OrthoDB" id="9812600at2"/>